<reference evidence="4" key="2">
    <citation type="submission" date="2010-05" db="EMBL/GenBank/DDBJ databases">
        <title>The genome sequence of Magnaporthe poae strain ATCC 64411.</title>
        <authorList>
            <person name="Ma L.-J."/>
            <person name="Dead R."/>
            <person name="Young S."/>
            <person name="Zeng Q."/>
            <person name="Koehrsen M."/>
            <person name="Alvarado L."/>
            <person name="Berlin A."/>
            <person name="Chapman S.B."/>
            <person name="Chen Z."/>
            <person name="Freedman E."/>
            <person name="Gellesch M."/>
            <person name="Goldberg J."/>
            <person name="Griggs A."/>
            <person name="Gujja S."/>
            <person name="Heilman E.R."/>
            <person name="Heiman D."/>
            <person name="Hepburn T."/>
            <person name="Howarth C."/>
            <person name="Jen D."/>
            <person name="Larson L."/>
            <person name="Mehta T."/>
            <person name="Neiman D."/>
            <person name="Pearson M."/>
            <person name="Roberts A."/>
            <person name="Saif S."/>
            <person name="Shea T."/>
            <person name="Shenoy N."/>
            <person name="Sisk P."/>
            <person name="Stolte C."/>
            <person name="Sykes S."/>
            <person name="Walk T."/>
            <person name="White J."/>
            <person name="Yandava C."/>
            <person name="Haas B."/>
            <person name="Nusbaum C."/>
            <person name="Birren B."/>
        </authorList>
    </citation>
    <scope>NUCLEOTIDE SEQUENCE [LARGE SCALE GENOMIC DNA]</scope>
    <source>
        <strain evidence="4">ATCC 64411 / 73-15</strain>
    </source>
</reference>
<evidence type="ECO:0000313" key="3">
    <source>
        <dbReference type="EnsemblFungi" id="MAPG_03547T0"/>
    </source>
</evidence>
<accession>A0A0C4DUB0</accession>
<dbReference type="EMBL" id="ADBL01000850">
    <property type="status" value="NOT_ANNOTATED_CDS"/>
    <property type="molecule type" value="Genomic_DNA"/>
</dbReference>
<evidence type="ECO:0000313" key="4">
    <source>
        <dbReference type="Proteomes" id="UP000011715"/>
    </source>
</evidence>
<reference evidence="2" key="1">
    <citation type="submission" date="2010-05" db="EMBL/GenBank/DDBJ databases">
        <title>The Genome Sequence of Magnaporthe poae strain ATCC 64411.</title>
        <authorList>
            <consortium name="The Broad Institute Genome Sequencing Platform"/>
            <consortium name="Broad Institute Genome Sequencing Center for Infectious Disease"/>
            <person name="Ma L.-J."/>
            <person name="Dead R."/>
            <person name="Young S."/>
            <person name="Zeng Q."/>
            <person name="Koehrsen M."/>
            <person name="Alvarado L."/>
            <person name="Berlin A."/>
            <person name="Chapman S.B."/>
            <person name="Chen Z."/>
            <person name="Freedman E."/>
            <person name="Gellesch M."/>
            <person name="Goldberg J."/>
            <person name="Griggs A."/>
            <person name="Gujja S."/>
            <person name="Heilman E.R."/>
            <person name="Heiman D."/>
            <person name="Hepburn T."/>
            <person name="Howarth C."/>
            <person name="Jen D."/>
            <person name="Larson L."/>
            <person name="Mehta T."/>
            <person name="Neiman D."/>
            <person name="Pearson M."/>
            <person name="Roberts A."/>
            <person name="Saif S."/>
            <person name="Shea T."/>
            <person name="Shenoy N."/>
            <person name="Sisk P."/>
            <person name="Stolte C."/>
            <person name="Sykes S."/>
            <person name="Walk T."/>
            <person name="White J."/>
            <person name="Yandava C."/>
            <person name="Haas B."/>
            <person name="Nusbaum C."/>
            <person name="Birren B."/>
        </authorList>
    </citation>
    <scope>NUCLEOTIDE SEQUENCE</scope>
    <source>
        <strain evidence="2">ATCC 64411</strain>
    </source>
</reference>
<evidence type="ECO:0000313" key="2">
    <source>
        <dbReference type="EMBL" id="KLU84506.1"/>
    </source>
</evidence>
<evidence type="ECO:0000256" key="1">
    <source>
        <dbReference type="SAM" id="MobiDB-lite"/>
    </source>
</evidence>
<reference evidence="3" key="4">
    <citation type="journal article" date="2015" name="G3 (Bethesda)">
        <title>Genome sequences of three phytopathogenic species of the Magnaporthaceae family of fungi.</title>
        <authorList>
            <person name="Okagaki L.H."/>
            <person name="Nunes C.C."/>
            <person name="Sailsbery J."/>
            <person name="Clay B."/>
            <person name="Brown D."/>
            <person name="John T."/>
            <person name="Oh Y."/>
            <person name="Young N."/>
            <person name="Fitzgerald M."/>
            <person name="Haas B.J."/>
            <person name="Zeng Q."/>
            <person name="Young S."/>
            <person name="Adiconis X."/>
            <person name="Fan L."/>
            <person name="Levin J.Z."/>
            <person name="Mitchell T.K."/>
            <person name="Okubara P.A."/>
            <person name="Farman M.L."/>
            <person name="Kohn L.M."/>
            <person name="Birren B."/>
            <person name="Ma L.-J."/>
            <person name="Dean R.A."/>
        </authorList>
    </citation>
    <scope>NUCLEOTIDE SEQUENCE</scope>
    <source>
        <strain evidence="3">ATCC 64411 / 73-15</strain>
    </source>
</reference>
<protein>
    <submittedName>
        <fullName evidence="2 3">Uncharacterized protein</fullName>
    </submittedName>
</protein>
<organism evidence="3 4">
    <name type="scientific">Magnaporthiopsis poae (strain ATCC 64411 / 73-15)</name>
    <name type="common">Kentucky bluegrass fungus</name>
    <name type="synonym">Magnaporthe poae</name>
    <dbReference type="NCBI Taxonomy" id="644358"/>
    <lineage>
        <taxon>Eukaryota</taxon>
        <taxon>Fungi</taxon>
        <taxon>Dikarya</taxon>
        <taxon>Ascomycota</taxon>
        <taxon>Pezizomycotina</taxon>
        <taxon>Sordariomycetes</taxon>
        <taxon>Sordariomycetidae</taxon>
        <taxon>Magnaporthales</taxon>
        <taxon>Magnaporthaceae</taxon>
        <taxon>Magnaporthiopsis</taxon>
    </lineage>
</organism>
<name>A0A0C4DUB0_MAGP6</name>
<feature type="region of interest" description="Disordered" evidence="1">
    <location>
        <begin position="409"/>
        <end position="436"/>
    </location>
</feature>
<gene>
    <name evidence="2" type="ORF">MAPG_03547</name>
</gene>
<reference evidence="2" key="3">
    <citation type="submission" date="2011-03" db="EMBL/GenBank/DDBJ databases">
        <title>Annotation of Magnaporthe poae ATCC 64411.</title>
        <authorList>
            <person name="Ma L.-J."/>
            <person name="Dead R."/>
            <person name="Young S.K."/>
            <person name="Zeng Q."/>
            <person name="Gargeya S."/>
            <person name="Fitzgerald M."/>
            <person name="Haas B."/>
            <person name="Abouelleil A."/>
            <person name="Alvarado L."/>
            <person name="Arachchi H.M."/>
            <person name="Berlin A."/>
            <person name="Brown A."/>
            <person name="Chapman S.B."/>
            <person name="Chen Z."/>
            <person name="Dunbar C."/>
            <person name="Freedman E."/>
            <person name="Gearin G."/>
            <person name="Gellesch M."/>
            <person name="Goldberg J."/>
            <person name="Griggs A."/>
            <person name="Gujja S."/>
            <person name="Heiman D."/>
            <person name="Howarth C."/>
            <person name="Larson L."/>
            <person name="Lui A."/>
            <person name="MacDonald P.J.P."/>
            <person name="Mehta T."/>
            <person name="Montmayeur A."/>
            <person name="Murphy C."/>
            <person name="Neiman D."/>
            <person name="Pearson M."/>
            <person name="Priest M."/>
            <person name="Roberts A."/>
            <person name="Saif S."/>
            <person name="Shea T."/>
            <person name="Shenoy N."/>
            <person name="Sisk P."/>
            <person name="Stolte C."/>
            <person name="Sykes S."/>
            <person name="Yandava C."/>
            <person name="Wortman J."/>
            <person name="Nusbaum C."/>
            <person name="Birren B."/>
        </authorList>
    </citation>
    <scope>NUCLEOTIDE SEQUENCE</scope>
    <source>
        <strain evidence="2">ATCC 64411</strain>
    </source>
</reference>
<dbReference type="VEuPathDB" id="FungiDB:MAPG_03547"/>
<dbReference type="AlphaFoldDB" id="A0A0C4DUB0"/>
<proteinExistence type="predicted"/>
<dbReference type="EnsemblFungi" id="MAPG_03547T0">
    <property type="protein sequence ID" value="MAPG_03547T0"/>
    <property type="gene ID" value="MAPG_03547"/>
</dbReference>
<dbReference type="OrthoDB" id="10409243at2759"/>
<dbReference type="Proteomes" id="UP000011715">
    <property type="component" value="Unassembled WGS sequence"/>
</dbReference>
<feature type="region of interest" description="Disordered" evidence="1">
    <location>
        <begin position="159"/>
        <end position="182"/>
    </location>
</feature>
<dbReference type="eggNOG" id="ENOG502T5YC">
    <property type="taxonomic scope" value="Eukaryota"/>
</dbReference>
<reference evidence="3" key="5">
    <citation type="submission" date="2015-06" db="UniProtKB">
        <authorList>
            <consortium name="EnsemblFungi"/>
        </authorList>
    </citation>
    <scope>IDENTIFICATION</scope>
    <source>
        <strain evidence="3">ATCC 64411</strain>
    </source>
</reference>
<dbReference type="EMBL" id="GL876967">
    <property type="protein sequence ID" value="KLU84506.1"/>
    <property type="molecule type" value="Genomic_DNA"/>
</dbReference>
<sequence>MQIPDHHVFGRPTIVIRVKRRCSSIKKKITAAIKDIVKQEPGEDVPYNPQNWPQEFDFEELARKEVLKVRRRHYYIAPQGLFDPATESPTTQEILLFSEVPSAAAVLHHQWRQERQQALPTLLSTVSAISIRKVHNLGGEHIGCNIKDQLSVVNNKSRSLANSPVHSDSSDGHTGVDEYDDDPLAHRFCPQNMETLQFDEPQLFLELARGKLLCKLGLDVLPVRPVTESECVPRPRIDGRQLESPFGRQKRLSRGKTGRVPEPWQEGVPRDWQHWWGHHPAPIQGLMELEGRRYWDDNRFYSSPCSTTTEPCPAWLRDTKSADHSVKFRPGLGKFGRLFRPFQQRMRAYSAEDLAAEDADGSTGVVDVDAHSAHIPRPVCSSKLKERLARHQKPLNSSRDRVERLRAENGVVETEAPPTASHPISRPASCPDVQADSSLSFDDLWDKYGSGEKE</sequence>
<keyword evidence="4" id="KW-1185">Reference proteome</keyword>